<keyword evidence="2" id="KW-1185">Reference proteome</keyword>
<evidence type="ECO:0000313" key="2">
    <source>
        <dbReference type="Proteomes" id="UP000053841"/>
    </source>
</evidence>
<sequence>AYPSAVCRWGEWQPASAGTFRWRAVLSPWPRSDGRHVKRSLFALAGGLLGKSFPSNANDEG</sequence>
<accession>W6YBP7</accession>
<proteinExistence type="predicted"/>
<gene>
    <name evidence="1" type="ORF">COCCADRAFT_86858</name>
</gene>
<organism evidence="1 2">
    <name type="scientific">Cochliobolus carbonum (strain 26-R-13)</name>
    <name type="common">Maize leaf spot fungus</name>
    <name type="synonym">Bipolaris zeicola</name>
    <dbReference type="NCBI Taxonomy" id="930089"/>
    <lineage>
        <taxon>Eukaryota</taxon>
        <taxon>Fungi</taxon>
        <taxon>Dikarya</taxon>
        <taxon>Ascomycota</taxon>
        <taxon>Pezizomycotina</taxon>
        <taxon>Dothideomycetes</taxon>
        <taxon>Pleosporomycetidae</taxon>
        <taxon>Pleosporales</taxon>
        <taxon>Pleosporineae</taxon>
        <taxon>Pleosporaceae</taxon>
        <taxon>Bipolaris</taxon>
    </lineage>
</organism>
<dbReference type="Proteomes" id="UP000053841">
    <property type="component" value="Unassembled WGS sequence"/>
</dbReference>
<dbReference type="HOGENOM" id="CLU_2928867_0_0_1"/>
<feature type="non-terminal residue" evidence="1">
    <location>
        <position position="1"/>
    </location>
</feature>
<reference evidence="1 2" key="1">
    <citation type="journal article" date="2013" name="PLoS Genet.">
        <title>Comparative genome structure, secondary metabolite, and effector coding capacity across Cochliobolus pathogens.</title>
        <authorList>
            <person name="Condon B.J."/>
            <person name="Leng Y."/>
            <person name="Wu D."/>
            <person name="Bushley K.E."/>
            <person name="Ohm R.A."/>
            <person name="Otillar R."/>
            <person name="Martin J."/>
            <person name="Schackwitz W."/>
            <person name="Grimwood J."/>
            <person name="MohdZainudin N."/>
            <person name="Xue C."/>
            <person name="Wang R."/>
            <person name="Manning V.A."/>
            <person name="Dhillon B."/>
            <person name="Tu Z.J."/>
            <person name="Steffenson B.J."/>
            <person name="Salamov A."/>
            <person name="Sun H."/>
            <person name="Lowry S."/>
            <person name="LaButti K."/>
            <person name="Han J."/>
            <person name="Copeland A."/>
            <person name="Lindquist E."/>
            <person name="Barry K."/>
            <person name="Schmutz J."/>
            <person name="Baker S.E."/>
            <person name="Ciuffetti L.M."/>
            <person name="Grigoriev I.V."/>
            <person name="Zhong S."/>
            <person name="Turgeon B.G."/>
        </authorList>
    </citation>
    <scope>NUCLEOTIDE SEQUENCE [LARGE SCALE GENOMIC DNA]</scope>
    <source>
        <strain evidence="1 2">26-R-13</strain>
    </source>
</reference>
<dbReference type="EMBL" id="KI964556">
    <property type="protein sequence ID" value="EUC36922.1"/>
    <property type="molecule type" value="Genomic_DNA"/>
</dbReference>
<dbReference type="KEGG" id="bze:COCCADRAFT_86858"/>
<name>W6YBP7_COCC2</name>
<dbReference type="AlphaFoldDB" id="W6YBP7"/>
<protein>
    <submittedName>
        <fullName evidence="1">Uncharacterized protein</fullName>
    </submittedName>
</protein>
<evidence type="ECO:0000313" key="1">
    <source>
        <dbReference type="EMBL" id="EUC36922.1"/>
    </source>
</evidence>
<dbReference type="GeneID" id="19152243"/>
<dbReference type="RefSeq" id="XP_007708773.1">
    <property type="nucleotide sequence ID" value="XM_007710583.1"/>
</dbReference>